<name>A0A382GLQ6_9ZZZZ</name>
<dbReference type="EMBL" id="UINC01056085">
    <property type="protein sequence ID" value="SVB75705.1"/>
    <property type="molecule type" value="Genomic_DNA"/>
</dbReference>
<gene>
    <name evidence="1" type="ORF">METZ01_LOCUS228559</name>
</gene>
<dbReference type="AlphaFoldDB" id="A0A382GLQ6"/>
<sequence length="61" mass="6339">VSSTIIQGVLAVAAGQQTSGVQVVEWVALVGSVFQFLLGLAAMSAITSQINPRSQECSHRP</sequence>
<protein>
    <submittedName>
        <fullName evidence="1">Uncharacterized protein</fullName>
    </submittedName>
</protein>
<feature type="non-terminal residue" evidence="1">
    <location>
        <position position="1"/>
    </location>
</feature>
<organism evidence="1">
    <name type="scientific">marine metagenome</name>
    <dbReference type="NCBI Taxonomy" id="408172"/>
    <lineage>
        <taxon>unclassified sequences</taxon>
        <taxon>metagenomes</taxon>
        <taxon>ecological metagenomes</taxon>
    </lineage>
</organism>
<proteinExistence type="predicted"/>
<feature type="non-terminal residue" evidence="1">
    <location>
        <position position="61"/>
    </location>
</feature>
<accession>A0A382GLQ6</accession>
<evidence type="ECO:0000313" key="1">
    <source>
        <dbReference type="EMBL" id="SVB75705.1"/>
    </source>
</evidence>
<reference evidence="1" key="1">
    <citation type="submission" date="2018-05" db="EMBL/GenBank/DDBJ databases">
        <authorList>
            <person name="Lanie J.A."/>
            <person name="Ng W.-L."/>
            <person name="Kazmierczak K.M."/>
            <person name="Andrzejewski T.M."/>
            <person name="Davidsen T.M."/>
            <person name="Wayne K.J."/>
            <person name="Tettelin H."/>
            <person name="Glass J.I."/>
            <person name="Rusch D."/>
            <person name="Podicherti R."/>
            <person name="Tsui H.-C.T."/>
            <person name="Winkler M.E."/>
        </authorList>
    </citation>
    <scope>NUCLEOTIDE SEQUENCE</scope>
</reference>